<evidence type="ECO:0000256" key="1">
    <source>
        <dbReference type="SAM" id="MobiDB-lite"/>
    </source>
</evidence>
<dbReference type="AlphaFoldDB" id="A0AAD4VHZ3"/>
<gene>
    <name evidence="3" type="ORF">L3X38_033270</name>
</gene>
<dbReference type="EMBL" id="JAJFAZ020000006">
    <property type="protein sequence ID" value="KAI5324197.1"/>
    <property type="molecule type" value="Genomic_DNA"/>
</dbReference>
<dbReference type="PANTHER" id="PTHR22930">
    <property type="match status" value="1"/>
</dbReference>
<organism evidence="3 4">
    <name type="scientific">Prunus dulcis</name>
    <name type="common">Almond</name>
    <name type="synonym">Amygdalus dulcis</name>
    <dbReference type="NCBI Taxonomy" id="3755"/>
    <lineage>
        <taxon>Eukaryota</taxon>
        <taxon>Viridiplantae</taxon>
        <taxon>Streptophyta</taxon>
        <taxon>Embryophyta</taxon>
        <taxon>Tracheophyta</taxon>
        <taxon>Spermatophyta</taxon>
        <taxon>Magnoliopsida</taxon>
        <taxon>eudicotyledons</taxon>
        <taxon>Gunneridae</taxon>
        <taxon>Pentapetalae</taxon>
        <taxon>rosids</taxon>
        <taxon>fabids</taxon>
        <taxon>Rosales</taxon>
        <taxon>Rosaceae</taxon>
        <taxon>Amygdaloideae</taxon>
        <taxon>Amygdaleae</taxon>
        <taxon>Prunus</taxon>
    </lineage>
</organism>
<evidence type="ECO:0000313" key="3">
    <source>
        <dbReference type="EMBL" id="KAI5324197.1"/>
    </source>
</evidence>
<dbReference type="Proteomes" id="UP001054821">
    <property type="component" value="Chromosome 6"/>
</dbReference>
<proteinExistence type="predicted"/>
<dbReference type="Pfam" id="PF26138">
    <property type="entry name" value="DUF8040"/>
    <property type="match status" value="1"/>
</dbReference>
<dbReference type="InterPro" id="IPR045249">
    <property type="entry name" value="HARBI1-like"/>
</dbReference>
<feature type="domain" description="DUF8040" evidence="2">
    <location>
        <begin position="312"/>
        <end position="407"/>
    </location>
</feature>
<name>A0AAD4VHZ3_PRUDU</name>
<comment type="caution">
    <text evidence="3">The sequence shown here is derived from an EMBL/GenBank/DDBJ whole genome shotgun (WGS) entry which is preliminary data.</text>
</comment>
<feature type="region of interest" description="Disordered" evidence="1">
    <location>
        <begin position="148"/>
        <end position="173"/>
    </location>
</feature>
<accession>A0AAD4VHZ3</accession>
<evidence type="ECO:0000313" key="4">
    <source>
        <dbReference type="Proteomes" id="UP001054821"/>
    </source>
</evidence>
<sequence length="556" mass="64192">MLRPFVYVALSSSSSSPHLRLHLHPLIFVFVPSSKSEIETRPSSTGNREIPCFSLLQSSYTLSWKILISFPTLLEDLPAKPSGKFGTKLLFFCYLCLDLVTASEDVWASYLKSKPKGKQFRTQGLEHYQLLGEIFNITTATGQLHYASSQLPPNSDNERKRKCATTAPPERRPKKWDKMESYLDVCSEVMSQTLQARKLEASSTSKEMYSIEECIDIVETMRDIDNDTFNKMLEKIVLVEWRKIFVTMLATRRRVGWLVFRITTYVLDMSTKNEDNHSDSDSDLEEMEHHMTICMHICEYWQSYVDRTPCHNSILSGHEYVQELLNGHPYRIYDSFCMEKHVFQRLCYALESLNLIQNDRHVSTQEAVAIFLFIVSYSIRMRVAAKRFQRSKDTIHRQFKRILGALCALAPRIIRPQSRGETPSQILNNPKYYPYFEKCIGAIDGTHVAPWAPAQKQTSYRGRKILITQNVMCACSFDMMFTFVYMGWEGTANDSRVFIDAVMRPENVFPFPDEGLETIKLTEPHCSQVSEITLQVELQSSQVSEITLQSEPQSWH</sequence>
<dbReference type="InterPro" id="IPR058353">
    <property type="entry name" value="DUF8040"/>
</dbReference>
<dbReference type="PANTHER" id="PTHR22930:SF259">
    <property type="entry name" value="OS08G0106900 PROTEIN"/>
    <property type="match status" value="1"/>
</dbReference>
<reference evidence="3 4" key="1">
    <citation type="journal article" date="2022" name="G3 (Bethesda)">
        <title>Whole-genome sequence and methylome profiling of the almond [Prunus dulcis (Mill.) D.A. Webb] cultivar 'Nonpareil'.</title>
        <authorList>
            <person name="D'Amico-Willman K.M."/>
            <person name="Ouma W.Z."/>
            <person name="Meulia T."/>
            <person name="Sideli G.M."/>
            <person name="Gradziel T.M."/>
            <person name="Fresnedo-Ramirez J."/>
        </authorList>
    </citation>
    <scope>NUCLEOTIDE SEQUENCE [LARGE SCALE GENOMIC DNA]</scope>
    <source>
        <strain evidence="3">Clone GOH B32 T37-40</strain>
    </source>
</reference>
<evidence type="ECO:0000259" key="2">
    <source>
        <dbReference type="Pfam" id="PF26138"/>
    </source>
</evidence>
<keyword evidence="4" id="KW-1185">Reference proteome</keyword>
<protein>
    <recommendedName>
        <fullName evidence="2">DUF8040 domain-containing protein</fullName>
    </recommendedName>
</protein>